<dbReference type="Pfam" id="PF18036">
    <property type="entry name" value="Ubiquitin_4"/>
    <property type="match status" value="1"/>
</dbReference>
<dbReference type="GO" id="GO:0000398">
    <property type="term" value="P:mRNA splicing, via spliceosome"/>
    <property type="evidence" value="ECO:0007669"/>
    <property type="project" value="InterPro"/>
</dbReference>
<dbReference type="CDD" id="cd17058">
    <property type="entry name" value="Ubl_SNRNP25"/>
    <property type="match status" value="1"/>
</dbReference>
<dbReference type="InterPro" id="IPR029071">
    <property type="entry name" value="Ubiquitin-like_domsf"/>
</dbReference>
<sequence length="151" mass="17375">MADEEEEMEAMSHPELMALFRKELNKLMQDPLLADLPSEPTVEEVNAQLALEHGRAIVVNVRQMDDVGTILPVVVVQNATVDDLKKAIKRHITLKQEREGGTITNINWKHVWKTYLLTYDGQKLTEDHKPLKEYGITSKDVVTFTKRLRRK</sequence>
<dbReference type="Proteomes" id="UP000515163">
    <property type="component" value="Unplaced"/>
</dbReference>
<evidence type="ECO:0000313" key="3">
    <source>
        <dbReference type="RefSeq" id="XP_031565499.1"/>
    </source>
</evidence>
<dbReference type="Gene3D" id="3.10.20.90">
    <property type="entry name" value="Phosphatidylinositol 3-kinase Catalytic Subunit, Chain A, domain 1"/>
    <property type="match status" value="1"/>
</dbReference>
<dbReference type="InterPro" id="IPR039690">
    <property type="entry name" value="SNRNP25"/>
</dbReference>
<dbReference type="KEGG" id="aten:116300723"/>
<dbReference type="OrthoDB" id="72819at2759"/>
<dbReference type="SUPFAM" id="SSF54236">
    <property type="entry name" value="Ubiquitin-like"/>
    <property type="match status" value="1"/>
</dbReference>
<dbReference type="RefSeq" id="XP_031565499.1">
    <property type="nucleotide sequence ID" value="XM_031709639.1"/>
</dbReference>
<dbReference type="FunCoup" id="A0A6P8IFH8">
    <property type="interactions" value="1277"/>
</dbReference>
<evidence type="ECO:0000313" key="2">
    <source>
        <dbReference type="Proteomes" id="UP000515163"/>
    </source>
</evidence>
<dbReference type="GeneID" id="116300723"/>
<proteinExistence type="predicted"/>
<dbReference type="InterPro" id="IPR040610">
    <property type="entry name" value="SNRNP25_ubiquitin"/>
</dbReference>
<evidence type="ECO:0000259" key="1">
    <source>
        <dbReference type="Pfam" id="PF18036"/>
    </source>
</evidence>
<reference evidence="3" key="1">
    <citation type="submission" date="2025-08" db="UniProtKB">
        <authorList>
            <consortium name="RefSeq"/>
        </authorList>
    </citation>
    <scope>IDENTIFICATION</scope>
    <source>
        <tissue evidence="3">Tentacle</tissue>
    </source>
</reference>
<protein>
    <submittedName>
        <fullName evidence="3">U11/U12 small nuclear ribonucleoprotein 25 kDa protein-like</fullName>
    </submittedName>
</protein>
<feature type="domain" description="SNRNP25 ubiquitin-like" evidence="1">
    <location>
        <begin position="59"/>
        <end position="148"/>
    </location>
</feature>
<dbReference type="AlphaFoldDB" id="A0A6P8IFH8"/>
<dbReference type="PANTHER" id="PTHR14942:SF0">
    <property type="entry name" value="U11_U12 SMALL NUCLEAR RIBONUCLEOPROTEIN 25 KDA PROTEIN"/>
    <property type="match status" value="1"/>
</dbReference>
<dbReference type="PANTHER" id="PTHR14942">
    <property type="entry name" value="U11/U12 SMALL NUCLEAR RIBONUCLEOPROTEIN 25 KDA PROTEIN"/>
    <property type="match status" value="1"/>
</dbReference>
<organism evidence="2 3">
    <name type="scientific">Actinia tenebrosa</name>
    <name type="common">Australian red waratah sea anemone</name>
    <dbReference type="NCBI Taxonomy" id="6105"/>
    <lineage>
        <taxon>Eukaryota</taxon>
        <taxon>Metazoa</taxon>
        <taxon>Cnidaria</taxon>
        <taxon>Anthozoa</taxon>
        <taxon>Hexacorallia</taxon>
        <taxon>Actiniaria</taxon>
        <taxon>Actiniidae</taxon>
        <taxon>Actinia</taxon>
    </lineage>
</organism>
<dbReference type="InParanoid" id="A0A6P8IFH8"/>
<accession>A0A6P8IFH8</accession>
<keyword evidence="2" id="KW-1185">Reference proteome</keyword>
<name>A0A6P8IFH8_ACTTE</name>
<gene>
    <name evidence="3" type="primary">LOC116300723</name>
</gene>
<dbReference type="GO" id="GO:0005689">
    <property type="term" value="C:U12-type spliceosomal complex"/>
    <property type="evidence" value="ECO:0007669"/>
    <property type="project" value="TreeGrafter"/>
</dbReference>